<sequence>MRRPLCPPARPHREHGLEWLPASPAVQPLLDCSPTSTNTSISAHPRPLLVILPWMWASRAAVARHITLYHRLGCDVAIFYGWPALSVWLPLLAQRNAAKLLTALAAHLRDQPRDIVLTCFSGAAKGILCPLMERLVPGAAAVAAAAAAAAALQPGPAGALGGTVQPAKSNSAVAPVAATRTAGVPVASHTRYVLSLLSNMFAAALHRFGMISPQQTTQQQEQQRSPPPPLDPSAALLLRHLRGVIFDSGPVDFDSSVGVRLFTTSRHPTVRGLQATAGAAAAGTLDFCLYEVFEAQRRAMWASLRSSLAAAHLPALFLYSWSGDALADPQPIHALAVALRSGATTEAAAAAAGAMPEARNVCRNLGAEAALVVDANGAQEGGRSMSECSDRGCVRICSSSSNSRLLVADAVTKIDSSPDDARNDGSSDKYPLPHIDSGSARSSPLGVPRGAEGQCDGGAAGTEYHSCHRAATAVTTALRYSHHRTPGHGAEPLRVWEQGWDFSPHVAHLRDHPEQYRQVVAAFLDSCLGARPVIAGAAGGAGYAGGGGGGVGTPLGVIAKSGRAAVSRL</sequence>
<feature type="region of interest" description="Disordered" evidence="1">
    <location>
        <begin position="415"/>
        <end position="454"/>
    </location>
</feature>
<dbReference type="AlphaFoldDB" id="A0A8J4C1S3"/>
<organism evidence="2 4">
    <name type="scientific">Volvox reticuliferus</name>
    <dbReference type="NCBI Taxonomy" id="1737510"/>
    <lineage>
        <taxon>Eukaryota</taxon>
        <taxon>Viridiplantae</taxon>
        <taxon>Chlorophyta</taxon>
        <taxon>core chlorophytes</taxon>
        <taxon>Chlorophyceae</taxon>
        <taxon>CS clade</taxon>
        <taxon>Chlamydomonadales</taxon>
        <taxon>Volvocaceae</taxon>
        <taxon>Volvox</taxon>
    </lineage>
</organism>
<dbReference type="OrthoDB" id="66881at2759"/>
<protein>
    <submittedName>
        <fullName evidence="2">Uncharacterized protein</fullName>
    </submittedName>
</protein>
<dbReference type="InterPro" id="IPR008547">
    <property type="entry name" value="DUF829_TMEM53"/>
</dbReference>
<name>A0A8J4C1S3_9CHLO</name>
<evidence type="ECO:0000256" key="1">
    <source>
        <dbReference type="SAM" id="MobiDB-lite"/>
    </source>
</evidence>
<evidence type="ECO:0000313" key="2">
    <source>
        <dbReference type="EMBL" id="GIL69702.1"/>
    </source>
</evidence>
<dbReference type="EMBL" id="BNCP01000001">
    <property type="protein sequence ID" value="GIL69702.1"/>
    <property type="molecule type" value="Genomic_DNA"/>
</dbReference>
<dbReference type="Proteomes" id="UP000722791">
    <property type="component" value="Unassembled WGS sequence"/>
</dbReference>
<feature type="region of interest" description="Disordered" evidence="1">
    <location>
        <begin position="213"/>
        <end position="232"/>
    </location>
</feature>
<proteinExistence type="predicted"/>
<comment type="caution">
    <text evidence="2">The sequence shown here is derived from an EMBL/GenBank/DDBJ whole genome shotgun (WGS) entry which is preliminary data.</text>
</comment>
<reference evidence="2" key="1">
    <citation type="journal article" date="2021" name="Proc. Natl. Acad. Sci. U.S.A.">
        <title>Three genomes in the algal genus Volvox reveal the fate of a haploid sex-determining region after a transition to homothallism.</title>
        <authorList>
            <person name="Yamamoto K."/>
            <person name="Hamaji T."/>
            <person name="Kawai-Toyooka H."/>
            <person name="Matsuzaki R."/>
            <person name="Takahashi F."/>
            <person name="Nishimura Y."/>
            <person name="Kawachi M."/>
            <person name="Noguchi H."/>
            <person name="Minakuchi Y."/>
            <person name="Umen J.G."/>
            <person name="Toyoda A."/>
            <person name="Nozaki H."/>
        </authorList>
    </citation>
    <scope>NUCLEOTIDE SEQUENCE</scope>
    <source>
        <strain evidence="3">NIES-3785</strain>
        <strain evidence="2">NIES-3786</strain>
    </source>
</reference>
<dbReference type="Proteomes" id="UP000747110">
    <property type="component" value="Unassembled WGS sequence"/>
</dbReference>
<accession>A0A8J4C1S3</accession>
<feature type="compositionally biased region" description="Low complexity" evidence="1">
    <location>
        <begin position="213"/>
        <end position="224"/>
    </location>
</feature>
<dbReference type="EMBL" id="BNCQ01000019">
    <property type="protein sequence ID" value="GIM05802.1"/>
    <property type="molecule type" value="Genomic_DNA"/>
</dbReference>
<dbReference type="PANTHER" id="PTHR12265">
    <property type="entry name" value="TRANSMEMBRANE PROTEIN 53"/>
    <property type="match status" value="1"/>
</dbReference>
<dbReference type="PANTHER" id="PTHR12265:SF0">
    <property type="entry name" value="EXPRESSED PROTEIN"/>
    <property type="match status" value="1"/>
</dbReference>
<evidence type="ECO:0000313" key="3">
    <source>
        <dbReference type="EMBL" id="GIM05802.1"/>
    </source>
</evidence>
<evidence type="ECO:0000313" key="4">
    <source>
        <dbReference type="Proteomes" id="UP000747110"/>
    </source>
</evidence>
<keyword evidence="4" id="KW-1185">Reference proteome</keyword>
<gene>
    <name evidence="2" type="ORF">Vretifemale_522</name>
    <name evidence="3" type="ORF">Vretimale_10195</name>
</gene>